<keyword evidence="7 16" id="KW-0032">Aminotransferase</keyword>
<evidence type="ECO:0000313" key="17">
    <source>
        <dbReference type="EMBL" id="WYY01021.1"/>
    </source>
</evidence>
<evidence type="ECO:0000256" key="12">
    <source>
        <dbReference type="ARBA" id="ARBA00048212"/>
    </source>
</evidence>
<comment type="cofactor">
    <cofactor evidence="1 16">
        <name>pyridoxal 5'-phosphate</name>
        <dbReference type="ChEBI" id="CHEBI:597326"/>
    </cofactor>
</comment>
<dbReference type="InterPro" id="IPR043131">
    <property type="entry name" value="BCAT-like_N"/>
</dbReference>
<comment type="catalytic activity">
    <reaction evidence="13 16">
        <text>L-isoleucine + 2-oxoglutarate = (S)-3-methyl-2-oxopentanoate + L-glutamate</text>
        <dbReference type="Rhea" id="RHEA:24801"/>
        <dbReference type="ChEBI" id="CHEBI:16810"/>
        <dbReference type="ChEBI" id="CHEBI:29985"/>
        <dbReference type="ChEBI" id="CHEBI:35146"/>
        <dbReference type="ChEBI" id="CHEBI:58045"/>
        <dbReference type="EC" id="2.6.1.42"/>
    </reaction>
</comment>
<dbReference type="InterPro" id="IPR001544">
    <property type="entry name" value="Aminotrans_IV"/>
</dbReference>
<keyword evidence="18" id="KW-1185">Reference proteome</keyword>
<dbReference type="FunFam" id="3.20.10.10:FF:000002">
    <property type="entry name" value="D-alanine aminotransferase"/>
    <property type="match status" value="1"/>
</dbReference>
<keyword evidence="9 16" id="KW-0808">Transferase</keyword>
<dbReference type="GeneID" id="95968354"/>
<name>A0AAX4NHL5_9ARCH</name>
<evidence type="ECO:0000256" key="16">
    <source>
        <dbReference type="RuleBase" id="RU364094"/>
    </source>
</evidence>
<evidence type="ECO:0000256" key="7">
    <source>
        <dbReference type="ARBA" id="ARBA00022576"/>
    </source>
</evidence>
<evidence type="ECO:0000313" key="18">
    <source>
        <dbReference type="Proteomes" id="UP001451606"/>
    </source>
</evidence>
<dbReference type="Pfam" id="PF01063">
    <property type="entry name" value="Aminotran_4"/>
    <property type="match status" value="1"/>
</dbReference>
<evidence type="ECO:0000256" key="4">
    <source>
        <dbReference type="ARBA" id="ARBA00004931"/>
    </source>
</evidence>
<comment type="pathway">
    <text evidence="3 16">Amino-acid biosynthesis; L-isoleucine biosynthesis; L-isoleucine from 2-oxobutanoate: step 4/4.</text>
</comment>
<evidence type="ECO:0000256" key="2">
    <source>
        <dbReference type="ARBA" id="ARBA00003109"/>
    </source>
</evidence>
<evidence type="ECO:0000256" key="6">
    <source>
        <dbReference type="ARBA" id="ARBA00009320"/>
    </source>
</evidence>
<dbReference type="GO" id="GO:0009082">
    <property type="term" value="P:branched-chain amino acid biosynthetic process"/>
    <property type="evidence" value="ECO:0007669"/>
    <property type="project" value="UniProtKB-KW"/>
</dbReference>
<dbReference type="GO" id="GO:0004084">
    <property type="term" value="F:branched-chain-amino-acid transaminase activity"/>
    <property type="evidence" value="ECO:0007669"/>
    <property type="project" value="UniProtKB-EC"/>
</dbReference>
<dbReference type="PROSITE" id="PS00770">
    <property type="entry name" value="AA_TRANSFER_CLASS_4"/>
    <property type="match status" value="1"/>
</dbReference>
<comment type="pathway">
    <text evidence="5 16">Amino-acid biosynthesis; L-leucine biosynthesis; L-leucine from 3-methyl-2-oxobutanoate: step 4/4.</text>
</comment>
<comment type="similarity">
    <text evidence="6 15">Belongs to the class-IV pyridoxal-phosphate-dependent aminotransferase family.</text>
</comment>
<evidence type="ECO:0000256" key="1">
    <source>
        <dbReference type="ARBA" id="ARBA00001933"/>
    </source>
</evidence>
<protein>
    <recommendedName>
        <fullName evidence="16">Branched-chain-amino-acid aminotransferase</fullName>
        <shortName evidence="16">BCAT</shortName>
        <ecNumber evidence="16">2.6.1.42</ecNumber>
    </recommendedName>
</protein>
<dbReference type="EC" id="2.6.1.42" evidence="16"/>
<organism evidence="17 18">
    <name type="scientific">Oxyplasma meridianum</name>
    <dbReference type="NCBI Taxonomy" id="3073602"/>
    <lineage>
        <taxon>Archaea</taxon>
        <taxon>Methanobacteriati</taxon>
        <taxon>Thermoplasmatota</taxon>
        <taxon>Thermoplasmata</taxon>
        <taxon>Thermoplasmatales</taxon>
        <taxon>Thermoplasmataceae</taxon>
        <taxon>Oxyplasma</taxon>
    </lineage>
</organism>
<evidence type="ECO:0000256" key="3">
    <source>
        <dbReference type="ARBA" id="ARBA00004824"/>
    </source>
</evidence>
<dbReference type="SUPFAM" id="SSF56752">
    <property type="entry name" value="D-aminoacid aminotransferase-like PLP-dependent enzymes"/>
    <property type="match status" value="1"/>
</dbReference>
<evidence type="ECO:0000256" key="14">
    <source>
        <dbReference type="ARBA" id="ARBA00049229"/>
    </source>
</evidence>
<comment type="catalytic activity">
    <reaction evidence="12 16">
        <text>L-valine + 2-oxoglutarate = 3-methyl-2-oxobutanoate + L-glutamate</text>
        <dbReference type="Rhea" id="RHEA:24813"/>
        <dbReference type="ChEBI" id="CHEBI:11851"/>
        <dbReference type="ChEBI" id="CHEBI:16810"/>
        <dbReference type="ChEBI" id="CHEBI:29985"/>
        <dbReference type="ChEBI" id="CHEBI:57762"/>
        <dbReference type="EC" id="2.6.1.42"/>
    </reaction>
</comment>
<dbReference type="GO" id="GO:0008652">
    <property type="term" value="P:amino acid biosynthetic process"/>
    <property type="evidence" value="ECO:0007669"/>
    <property type="project" value="UniProtKB-KW"/>
</dbReference>
<evidence type="ECO:0000256" key="5">
    <source>
        <dbReference type="ARBA" id="ARBA00005072"/>
    </source>
</evidence>
<dbReference type="InterPro" id="IPR036038">
    <property type="entry name" value="Aminotransferase-like"/>
</dbReference>
<dbReference type="Gene3D" id="3.20.10.10">
    <property type="entry name" value="D-amino Acid Aminotransferase, subunit A, domain 2"/>
    <property type="match status" value="1"/>
</dbReference>
<gene>
    <name evidence="16" type="primary">ilvE</name>
    <name evidence="17" type="ORF">OXIME_001616</name>
</gene>
<keyword evidence="11 16" id="KW-0100">Branched-chain amino acid biosynthesis</keyword>
<dbReference type="NCBIfam" id="NF005146">
    <property type="entry name" value="PRK06606.1"/>
    <property type="match status" value="1"/>
</dbReference>
<evidence type="ECO:0000256" key="8">
    <source>
        <dbReference type="ARBA" id="ARBA00022605"/>
    </source>
</evidence>
<dbReference type="PANTHER" id="PTHR42743">
    <property type="entry name" value="AMINO-ACID AMINOTRANSFERASE"/>
    <property type="match status" value="1"/>
</dbReference>
<comment type="pathway">
    <text evidence="4 16">Amino-acid biosynthesis; L-valine biosynthesis; L-valine from pyruvate: step 4/4.</text>
</comment>
<dbReference type="RefSeq" id="WP_393971343.1">
    <property type="nucleotide sequence ID" value="NZ_CP133772.1"/>
</dbReference>
<reference evidence="17 18" key="1">
    <citation type="submission" date="2023-09" db="EMBL/GenBank/DDBJ databases">
        <authorList>
            <person name="Golyshina O.V."/>
            <person name="Lunev E.A."/>
            <person name="Bargiela R."/>
            <person name="Gaines M.C."/>
            <person name="Daum B."/>
            <person name="Bale N.J."/>
            <person name="Koenen M."/>
            <person name="Sinninghe Damst J.S."/>
            <person name="Yakimov M."/>
            <person name="Golyshin P.N."/>
        </authorList>
    </citation>
    <scope>NUCLEOTIDE SEQUENCE [LARGE SCALE GENOMIC DNA]</scope>
    <source>
        <strain evidence="17 18">M1</strain>
    </source>
</reference>
<evidence type="ECO:0000256" key="9">
    <source>
        <dbReference type="ARBA" id="ARBA00022679"/>
    </source>
</evidence>
<dbReference type="EMBL" id="CP133772">
    <property type="protein sequence ID" value="WYY01021.1"/>
    <property type="molecule type" value="Genomic_DNA"/>
</dbReference>
<evidence type="ECO:0000256" key="13">
    <source>
        <dbReference type="ARBA" id="ARBA00048798"/>
    </source>
</evidence>
<dbReference type="KEGG" id="omr:OXIME_001616"/>
<proteinExistence type="inferred from homology"/>
<evidence type="ECO:0000256" key="10">
    <source>
        <dbReference type="ARBA" id="ARBA00022898"/>
    </source>
</evidence>
<dbReference type="NCBIfam" id="TIGR01122">
    <property type="entry name" value="ilvE_I"/>
    <property type="match status" value="1"/>
</dbReference>
<accession>A0AAX4NHL5</accession>
<dbReference type="Gene3D" id="3.30.470.10">
    <property type="match status" value="1"/>
</dbReference>
<dbReference type="InterPro" id="IPR043132">
    <property type="entry name" value="BCAT-like_C"/>
</dbReference>
<keyword evidence="10 16" id="KW-0663">Pyridoxal phosphate</keyword>
<dbReference type="PANTHER" id="PTHR42743:SF11">
    <property type="entry name" value="AMINODEOXYCHORISMATE LYASE"/>
    <property type="match status" value="1"/>
</dbReference>
<keyword evidence="8 16" id="KW-0028">Amino-acid biosynthesis</keyword>
<dbReference type="InterPro" id="IPR018300">
    <property type="entry name" value="Aminotrans_IV_CS"/>
</dbReference>
<comment type="catalytic activity">
    <reaction evidence="14 16">
        <text>L-leucine + 2-oxoglutarate = 4-methyl-2-oxopentanoate + L-glutamate</text>
        <dbReference type="Rhea" id="RHEA:18321"/>
        <dbReference type="ChEBI" id="CHEBI:16810"/>
        <dbReference type="ChEBI" id="CHEBI:17865"/>
        <dbReference type="ChEBI" id="CHEBI:29985"/>
        <dbReference type="ChEBI" id="CHEBI:57427"/>
        <dbReference type="EC" id="2.6.1.42"/>
    </reaction>
</comment>
<dbReference type="InterPro" id="IPR005785">
    <property type="entry name" value="B_amino_transI"/>
</dbReference>
<evidence type="ECO:0000256" key="11">
    <source>
        <dbReference type="ARBA" id="ARBA00023304"/>
    </source>
</evidence>
<comment type="function">
    <text evidence="2 16">Acts on leucine, isoleucine and valine.</text>
</comment>
<dbReference type="AlphaFoldDB" id="A0AAX4NHL5"/>
<evidence type="ECO:0000256" key="15">
    <source>
        <dbReference type="RuleBase" id="RU004106"/>
    </source>
</evidence>
<sequence>MQKNVSDAKERKVWFNGTMIPSGEATVPILTHSLQYGSGIFEGIRCYEGDGSSNIFRLKEHVARFLMTAKMYGLNLGYDAPEISRAIVETVKVNNLRSCYIRPFAFVDDDAISLGVGKKKVSTTVSVIPYDSIFGSKKSAGIRCKVSSWRRINSNILPIQAKASGNYINSIIAANEASATGFDEAILLSEGGYLAEGTGENIFIVKDGTILTPGKDSDILLGITRESIIDISRDLGYSVIERRLHRDELYTADEVFLAGTAAEVTPVVNVDGLVVGDGKVGRITSSISDMYYGIVTAKEKKYSKWLTPVK</sequence>
<dbReference type="InterPro" id="IPR050571">
    <property type="entry name" value="Class-IV_PLP-Dep_Aminotrnsfr"/>
</dbReference>
<dbReference type="Proteomes" id="UP001451606">
    <property type="component" value="Chromosome"/>
</dbReference>